<sequence length="441" mass="47738">MAGSETIIIFYKKFAIGSINLSASGELSFEYDSRWLGTRGNFPLSLTLPLQPGLFAHKIITPWLANLLPEEEQLVSLSRALGLATSDALAILREIGGDTAGAISIGEPSIRKDWSYASLQDHYGRTTESEALARHFEDLGKRPFLAGEDGVRLSLAGGQKKTALAALDDEGKPRLGLPQPRDLLAIPKNGAPSTIIIKPDNPRLPGIVENEAYCLTLAGLIGLPVAECTILEADGRTALAVARYDRTLRSDGTLRRLHQEDFAQASGIYPGQKYEQGTVPGLDMAGLLLTGDHLPPTDALALHDQVIFNILIANTDAHAKNYSILIGNETSMAPLYDASSVLHWDHVNQYHAQKIAGKRRKPADVAPRHWDEIARSAGLNASALRRRASEIIDGMVANRVEATKRISSLPGATPEMVEHVANLVEGNALRVGGRLKYNYSL</sequence>
<dbReference type="GO" id="GO:0005829">
    <property type="term" value="C:cytosol"/>
    <property type="evidence" value="ECO:0007669"/>
    <property type="project" value="TreeGrafter"/>
</dbReference>
<proteinExistence type="inferred from homology"/>
<keyword evidence="7" id="KW-1185">Reference proteome</keyword>
<gene>
    <name evidence="6" type="primary">hipA</name>
    <name evidence="6" type="ORF">ROTO_37310</name>
</gene>
<dbReference type="Gene3D" id="1.10.1070.20">
    <property type="match status" value="1"/>
</dbReference>
<dbReference type="PANTHER" id="PTHR37419">
    <property type="entry name" value="SERINE/THREONINE-PROTEIN KINASE TOXIN HIPA"/>
    <property type="match status" value="1"/>
</dbReference>
<evidence type="ECO:0000313" key="6">
    <source>
        <dbReference type="EMBL" id="KNX39733.1"/>
    </source>
</evidence>
<dbReference type="Pfam" id="PF07804">
    <property type="entry name" value="HipA_C"/>
    <property type="match status" value="1"/>
</dbReference>
<evidence type="ECO:0000256" key="2">
    <source>
        <dbReference type="ARBA" id="ARBA00022679"/>
    </source>
</evidence>
<dbReference type="EC" id="2.7.11.1" evidence="6"/>
<feature type="domain" description="HipA-like C-terminal" evidence="4">
    <location>
        <begin position="153"/>
        <end position="396"/>
    </location>
</feature>
<dbReference type="GO" id="GO:0004674">
    <property type="term" value="F:protein serine/threonine kinase activity"/>
    <property type="evidence" value="ECO:0007669"/>
    <property type="project" value="UniProtKB-EC"/>
</dbReference>
<accession>A0A0L6CQA8</accession>
<dbReference type="Proteomes" id="UP000037046">
    <property type="component" value="Unassembled WGS sequence"/>
</dbReference>
<dbReference type="STRING" id="74031.SAMN04488077_1033"/>
<evidence type="ECO:0000256" key="3">
    <source>
        <dbReference type="ARBA" id="ARBA00022777"/>
    </source>
</evidence>
<evidence type="ECO:0000259" key="5">
    <source>
        <dbReference type="Pfam" id="PF13657"/>
    </source>
</evidence>
<dbReference type="OrthoDB" id="9805913at2"/>
<protein>
    <submittedName>
        <fullName evidence="6">Serine/threonine-protein kinase HipA</fullName>
        <ecNumber evidence="6">2.7.11.1</ecNumber>
    </submittedName>
</protein>
<dbReference type="EMBL" id="LGVV01000120">
    <property type="protein sequence ID" value="KNX39733.1"/>
    <property type="molecule type" value="Genomic_DNA"/>
</dbReference>
<keyword evidence="2 6" id="KW-0808">Transferase</keyword>
<keyword evidence="3 6" id="KW-0418">Kinase</keyword>
<dbReference type="InterPro" id="IPR012893">
    <property type="entry name" value="HipA-like_C"/>
</dbReference>
<comment type="similarity">
    <text evidence="1">Belongs to the HipA Ser/Thr kinase family.</text>
</comment>
<evidence type="ECO:0000256" key="1">
    <source>
        <dbReference type="ARBA" id="ARBA00010164"/>
    </source>
</evidence>
<evidence type="ECO:0000259" key="4">
    <source>
        <dbReference type="Pfam" id="PF07804"/>
    </source>
</evidence>
<dbReference type="PATRIC" id="fig|74031.6.peg.3841"/>
<dbReference type="PANTHER" id="PTHR37419:SF1">
    <property type="entry name" value="SERINE_THREONINE-PROTEIN KINASE TOXIN HIPA"/>
    <property type="match status" value="1"/>
</dbReference>
<dbReference type="Pfam" id="PF13657">
    <property type="entry name" value="Couple_hipA"/>
    <property type="match status" value="1"/>
</dbReference>
<dbReference type="InterPro" id="IPR052028">
    <property type="entry name" value="HipA_Ser/Thr_kinase"/>
</dbReference>
<organism evidence="6 7">
    <name type="scientific">Roseovarius tolerans</name>
    <dbReference type="NCBI Taxonomy" id="74031"/>
    <lineage>
        <taxon>Bacteria</taxon>
        <taxon>Pseudomonadati</taxon>
        <taxon>Pseudomonadota</taxon>
        <taxon>Alphaproteobacteria</taxon>
        <taxon>Rhodobacterales</taxon>
        <taxon>Roseobacteraceae</taxon>
        <taxon>Roseovarius</taxon>
    </lineage>
</organism>
<dbReference type="InterPro" id="IPR017508">
    <property type="entry name" value="HipA_N1"/>
</dbReference>
<evidence type="ECO:0000313" key="7">
    <source>
        <dbReference type="Proteomes" id="UP000037046"/>
    </source>
</evidence>
<dbReference type="RefSeq" id="WP_050664517.1">
    <property type="nucleotide sequence ID" value="NZ_CP118494.1"/>
</dbReference>
<dbReference type="NCBIfam" id="TIGR03071">
    <property type="entry name" value="couple_hipA"/>
    <property type="match status" value="1"/>
</dbReference>
<name>A0A0L6CQA8_9RHOB</name>
<dbReference type="CDD" id="cd17793">
    <property type="entry name" value="HipA"/>
    <property type="match status" value="1"/>
</dbReference>
<reference evidence="7" key="1">
    <citation type="submission" date="2015-07" db="EMBL/GenBank/DDBJ databases">
        <title>Draft Genome Sequence of Roseovarius tolerans EL-164, a producer of N-Acylated Alanine Methyl Esters (NAMEs).</title>
        <authorList>
            <person name="Voget S."/>
            <person name="Bruns H."/>
            <person name="Wagner-Doebler I."/>
            <person name="Schulz S."/>
            <person name="Daniel R."/>
        </authorList>
    </citation>
    <scope>NUCLEOTIDE SEQUENCE [LARGE SCALE GENOMIC DNA]</scope>
    <source>
        <strain evidence="7">EL-164</strain>
    </source>
</reference>
<comment type="caution">
    <text evidence="6">The sequence shown here is derived from an EMBL/GenBank/DDBJ whole genome shotgun (WGS) entry which is preliminary data.</text>
</comment>
<dbReference type="AlphaFoldDB" id="A0A0L6CQA8"/>
<feature type="domain" description="HipA N-terminal subdomain 1" evidence="5">
    <location>
        <begin position="9"/>
        <end position="105"/>
    </location>
</feature>